<keyword evidence="2" id="KW-1185">Reference proteome</keyword>
<sequence>MGKLMKKIEQEVKGVYITKECCQDLVKQRFSGPLITKYYGYCLAATGRWLVNPKDTENEIAGQKFQAETMNLQSRYEASRIDGDTFLGKEYPRELGLPVRKANYQLTSENLYNQIIYLKDNIPLTQGYMMLCIGEKPNKFTHALGVIINDGNYYFFDANEGFCSMKGTETFWGFIYHYVTNLDYGLLKQGYTHFLVALYNHQPS</sequence>
<dbReference type="AlphaFoldDB" id="F1T8Y8"/>
<evidence type="ECO:0000313" key="2">
    <source>
        <dbReference type="Proteomes" id="UP000003860"/>
    </source>
</evidence>
<comment type="caution">
    <text evidence="1">The sequence shown here is derived from an EMBL/GenBank/DDBJ whole genome shotgun (WGS) entry which is preliminary data.</text>
</comment>
<dbReference type="STRING" id="588581.Cpap_3398"/>
<gene>
    <name evidence="1" type="ORF">Cpap_3398</name>
</gene>
<protein>
    <submittedName>
        <fullName evidence="1">Uncharacterized protein</fullName>
    </submittedName>
</protein>
<accession>F1T8Y8</accession>
<name>F1T8Y8_9FIRM</name>
<evidence type="ECO:0000313" key="1">
    <source>
        <dbReference type="EMBL" id="EGD48970.1"/>
    </source>
</evidence>
<proteinExistence type="predicted"/>
<reference evidence="1" key="1">
    <citation type="submission" date="2009-07" db="EMBL/GenBank/DDBJ databases">
        <authorList>
            <consortium name="US DOE Joint Genome Institute (JGI-PGF)"/>
            <person name="Lucas S."/>
            <person name="Copeland A."/>
            <person name="Lapidus A."/>
            <person name="Glavina del Rio T."/>
            <person name="Tice H."/>
            <person name="Bruce D."/>
            <person name="Goodwin L."/>
            <person name="Pitluck S."/>
            <person name="Larimer F."/>
            <person name="Land M.L."/>
            <person name="Mouttaki H."/>
            <person name="He Z."/>
            <person name="Zhou J."/>
            <person name="Hemme C.L."/>
        </authorList>
    </citation>
    <scope>NUCLEOTIDE SEQUENCE [LARGE SCALE GENOMIC DNA]</scope>
    <source>
        <strain evidence="1">DSM 2782</strain>
    </source>
</reference>
<dbReference type="Proteomes" id="UP000003860">
    <property type="component" value="Unassembled WGS sequence"/>
</dbReference>
<organism evidence="1 2">
    <name type="scientific">Ruminiclostridium papyrosolvens DSM 2782</name>
    <dbReference type="NCBI Taxonomy" id="588581"/>
    <lineage>
        <taxon>Bacteria</taxon>
        <taxon>Bacillati</taxon>
        <taxon>Bacillota</taxon>
        <taxon>Clostridia</taxon>
        <taxon>Eubacteriales</taxon>
        <taxon>Oscillospiraceae</taxon>
        <taxon>Ruminiclostridium</taxon>
    </lineage>
</organism>
<reference evidence="1" key="2">
    <citation type="submission" date="2011-01" db="EMBL/GenBank/DDBJ databases">
        <title>The Non-contiguous Finished genome of Clostridium papyrosolvens.</title>
        <authorList>
            <person name="Lucas S."/>
            <person name="Copeland A."/>
            <person name="Lapidus A."/>
            <person name="Cheng J.-F."/>
            <person name="Goodwin L."/>
            <person name="Pitluck S."/>
            <person name="Misra M."/>
            <person name="Chertkov O."/>
            <person name="Detter J.C."/>
            <person name="Han C."/>
            <person name="Tapia R."/>
            <person name="Land M."/>
            <person name="Hauser L."/>
            <person name="Kyrpides N."/>
            <person name="Ivanova N."/>
            <person name="Pagani I."/>
            <person name="Mouttaki H."/>
            <person name="He Z."/>
            <person name="Zhou J."/>
            <person name="Hemme C.L."/>
            <person name="Woyke T."/>
        </authorList>
    </citation>
    <scope>NUCLEOTIDE SEQUENCE [LARGE SCALE GENOMIC DNA]</scope>
    <source>
        <strain evidence="1">DSM 2782</strain>
    </source>
</reference>
<dbReference type="EMBL" id="ACXX02000002">
    <property type="protein sequence ID" value="EGD48970.1"/>
    <property type="molecule type" value="Genomic_DNA"/>
</dbReference>